<dbReference type="PANTHER" id="PTHR24264">
    <property type="entry name" value="TRYPSIN-RELATED"/>
    <property type="match status" value="1"/>
</dbReference>
<keyword evidence="1" id="KW-0645">Protease</keyword>
<dbReference type="InterPro" id="IPR043504">
    <property type="entry name" value="Peptidase_S1_PA_chymotrypsin"/>
</dbReference>
<evidence type="ECO:0000256" key="4">
    <source>
        <dbReference type="SAM" id="SignalP"/>
    </source>
</evidence>
<keyword evidence="7" id="KW-1185">Reference proteome</keyword>
<evidence type="ECO:0000256" key="1">
    <source>
        <dbReference type="ARBA" id="ARBA00022670"/>
    </source>
</evidence>
<evidence type="ECO:0000256" key="2">
    <source>
        <dbReference type="ARBA" id="ARBA00022801"/>
    </source>
</evidence>
<dbReference type="InterPro" id="IPR001314">
    <property type="entry name" value="Peptidase_S1A"/>
</dbReference>
<dbReference type="PROSITE" id="PS50240">
    <property type="entry name" value="TRYPSIN_DOM"/>
    <property type="match status" value="1"/>
</dbReference>
<reference evidence="6 7" key="1">
    <citation type="submission" date="2024-08" db="EMBL/GenBank/DDBJ databases">
        <authorList>
            <person name="Cucini C."/>
            <person name="Frati F."/>
        </authorList>
    </citation>
    <scope>NUCLEOTIDE SEQUENCE [LARGE SCALE GENOMIC DNA]</scope>
</reference>
<keyword evidence="4" id="KW-0732">Signal</keyword>
<dbReference type="InterPro" id="IPR050127">
    <property type="entry name" value="Serine_Proteases_S1"/>
</dbReference>
<dbReference type="InterPro" id="IPR009003">
    <property type="entry name" value="Peptidase_S1_PA"/>
</dbReference>
<dbReference type="Pfam" id="PF00089">
    <property type="entry name" value="Trypsin"/>
    <property type="match status" value="1"/>
</dbReference>
<evidence type="ECO:0000256" key="3">
    <source>
        <dbReference type="ARBA" id="ARBA00022825"/>
    </source>
</evidence>
<dbReference type="Proteomes" id="UP001642540">
    <property type="component" value="Unassembled WGS sequence"/>
</dbReference>
<feature type="chain" id="PRO_5047200282" description="Peptidase S1 domain-containing protein" evidence="4">
    <location>
        <begin position="19"/>
        <end position="271"/>
    </location>
</feature>
<keyword evidence="2" id="KW-0378">Hydrolase</keyword>
<accession>A0ABP1RV39</accession>
<dbReference type="PROSITE" id="PS00134">
    <property type="entry name" value="TRYPSIN_HIS"/>
    <property type="match status" value="1"/>
</dbReference>
<feature type="signal peptide" evidence="4">
    <location>
        <begin position="1"/>
        <end position="18"/>
    </location>
</feature>
<evidence type="ECO:0000259" key="5">
    <source>
        <dbReference type="PROSITE" id="PS50240"/>
    </source>
</evidence>
<dbReference type="Gene3D" id="2.40.10.10">
    <property type="entry name" value="Trypsin-like serine proteases"/>
    <property type="match status" value="2"/>
</dbReference>
<evidence type="ECO:0000313" key="7">
    <source>
        <dbReference type="Proteomes" id="UP001642540"/>
    </source>
</evidence>
<dbReference type="PANTHER" id="PTHR24264:SF58">
    <property type="entry name" value="SI:DKEY-33M11.8-RELATED"/>
    <property type="match status" value="1"/>
</dbReference>
<gene>
    <name evidence="6" type="ORF">ODALV1_LOCUS26400</name>
</gene>
<dbReference type="PRINTS" id="PR00722">
    <property type="entry name" value="CHYMOTRYPSIN"/>
</dbReference>
<organism evidence="6 7">
    <name type="scientific">Orchesella dallaii</name>
    <dbReference type="NCBI Taxonomy" id="48710"/>
    <lineage>
        <taxon>Eukaryota</taxon>
        <taxon>Metazoa</taxon>
        <taxon>Ecdysozoa</taxon>
        <taxon>Arthropoda</taxon>
        <taxon>Hexapoda</taxon>
        <taxon>Collembola</taxon>
        <taxon>Entomobryomorpha</taxon>
        <taxon>Entomobryoidea</taxon>
        <taxon>Orchesellidae</taxon>
        <taxon>Orchesellinae</taxon>
        <taxon>Orchesella</taxon>
    </lineage>
</organism>
<keyword evidence="3" id="KW-0720">Serine protease</keyword>
<dbReference type="EMBL" id="CAXLJM020000111">
    <property type="protein sequence ID" value="CAL8136349.1"/>
    <property type="molecule type" value="Genomic_DNA"/>
</dbReference>
<proteinExistence type="predicted"/>
<protein>
    <recommendedName>
        <fullName evidence="5">Peptidase S1 domain-containing protein</fullName>
    </recommendedName>
</protein>
<dbReference type="SUPFAM" id="SSF50494">
    <property type="entry name" value="Trypsin-like serine proteases"/>
    <property type="match status" value="1"/>
</dbReference>
<feature type="domain" description="Peptidase S1" evidence="5">
    <location>
        <begin position="36"/>
        <end position="269"/>
    </location>
</feature>
<comment type="caution">
    <text evidence="6">The sequence shown here is derived from an EMBL/GenBank/DDBJ whole genome shotgun (WGS) entry which is preliminary data.</text>
</comment>
<evidence type="ECO:0000313" key="6">
    <source>
        <dbReference type="EMBL" id="CAL8136349.1"/>
    </source>
</evidence>
<dbReference type="CDD" id="cd00190">
    <property type="entry name" value="Tryp_SPc"/>
    <property type="match status" value="1"/>
</dbReference>
<dbReference type="InterPro" id="IPR001254">
    <property type="entry name" value="Trypsin_dom"/>
</dbReference>
<dbReference type="SMART" id="SM00020">
    <property type="entry name" value="Tryp_SPc"/>
    <property type="match status" value="1"/>
</dbReference>
<sequence>MDIFTLILLLGSLTFVTSNKTETPLIPENNNVNFRIIGGTGASEGEFPYQILLQERGEFTCGGSFITVNGTHFVLTAAHCVRNVRRSILSVVAGEMDRNIVSGNEQTRSVTKIIIHRQFNYRNFANDIALLAIDKPFTVNTYVSPIPLPKQGQRTTGDVIVTGWGLTSIFRRTDTRLLQQVRLTILDDNPCRLLYLFPLRRILSSMLCAGKLIGGGDSCDGDSGGPMKAVNGDYLAGIVSWGTICAFPLQPGVNTEVSHFIDWIEKQASSV</sequence>
<name>A0ABP1RV39_9HEXA</name>
<dbReference type="InterPro" id="IPR018114">
    <property type="entry name" value="TRYPSIN_HIS"/>
</dbReference>